<dbReference type="Proteomes" id="UP001335737">
    <property type="component" value="Unassembled WGS sequence"/>
</dbReference>
<evidence type="ECO:0000259" key="2">
    <source>
        <dbReference type="Pfam" id="PF08279"/>
    </source>
</evidence>
<accession>A0ABU6KAM0</accession>
<sequence>MAKLPSEFIDEITKSVIKIIEKENNKAKKEKKDWRLRNTRLLLKNYRMLEEHCKSVETDLEAYEEIVYEPEELELHALMKYKAKTAKMLLYFDDMFKAYYGYCYRAGEATQRRYQVLDRLYVSDNEMSADDIAEYFNINARTVYKDVDKAIEELSVFLFGIDSIHDLQSGGHKLGNTRALSK</sequence>
<protein>
    <submittedName>
        <fullName evidence="3">HTH domain-containing protein</fullName>
    </submittedName>
</protein>
<evidence type="ECO:0000313" key="3">
    <source>
        <dbReference type="EMBL" id="MEC5422382.1"/>
    </source>
</evidence>
<dbReference type="EMBL" id="JARZFX010000001">
    <property type="protein sequence ID" value="MEC5422382.1"/>
    <property type="molecule type" value="Genomic_DNA"/>
</dbReference>
<feature type="domain" description="Helix-turn-helix type 11" evidence="2">
    <location>
        <begin position="112"/>
        <end position="150"/>
    </location>
</feature>
<feature type="coiled-coil region" evidence="1">
    <location>
        <begin position="17"/>
        <end position="66"/>
    </location>
</feature>
<dbReference type="Pfam" id="PF08279">
    <property type="entry name" value="HTH_11"/>
    <property type="match status" value="1"/>
</dbReference>
<reference evidence="3 4" key="1">
    <citation type="journal article" date="2024" name="Int. J. Syst. Evol. Microbiol.">
        <title>Virgibacillus tibetensis sp. nov., isolated from salt lake on the Tibetan Plateau of China.</title>
        <authorList>
            <person name="Phurbu D."/>
            <person name="Liu Z.-X."/>
            <person name="Wang R."/>
            <person name="Zheng Y.-Y."/>
            <person name="Liu H.-C."/>
            <person name="Zhou Y.-G."/>
            <person name="Yu Y.-J."/>
            <person name="Li A.-H."/>
        </authorList>
    </citation>
    <scope>NUCLEOTIDE SEQUENCE [LARGE SCALE GENOMIC DNA]</scope>
    <source>
        <strain evidence="3 4">C22-A2</strain>
    </source>
</reference>
<proteinExistence type="predicted"/>
<keyword evidence="4" id="KW-1185">Reference proteome</keyword>
<evidence type="ECO:0000313" key="4">
    <source>
        <dbReference type="Proteomes" id="UP001335737"/>
    </source>
</evidence>
<gene>
    <name evidence="3" type="ORF">QGM71_02610</name>
</gene>
<dbReference type="InterPro" id="IPR036390">
    <property type="entry name" value="WH_DNA-bd_sf"/>
</dbReference>
<dbReference type="InterPro" id="IPR036388">
    <property type="entry name" value="WH-like_DNA-bd_sf"/>
</dbReference>
<keyword evidence="1" id="KW-0175">Coiled coil</keyword>
<organism evidence="3 4">
    <name type="scientific">Virgibacillus tibetensis</name>
    <dbReference type="NCBI Taxonomy" id="3042313"/>
    <lineage>
        <taxon>Bacteria</taxon>
        <taxon>Bacillati</taxon>
        <taxon>Bacillota</taxon>
        <taxon>Bacilli</taxon>
        <taxon>Bacillales</taxon>
        <taxon>Bacillaceae</taxon>
        <taxon>Virgibacillus</taxon>
    </lineage>
</organism>
<dbReference type="InterPro" id="IPR013196">
    <property type="entry name" value="HTH_11"/>
</dbReference>
<name>A0ABU6KAM0_9BACI</name>
<evidence type="ECO:0000256" key="1">
    <source>
        <dbReference type="SAM" id="Coils"/>
    </source>
</evidence>
<comment type="caution">
    <text evidence="3">The sequence shown here is derived from an EMBL/GenBank/DDBJ whole genome shotgun (WGS) entry which is preliminary data.</text>
</comment>
<dbReference type="Gene3D" id="1.10.10.10">
    <property type="entry name" value="Winged helix-like DNA-binding domain superfamily/Winged helix DNA-binding domain"/>
    <property type="match status" value="1"/>
</dbReference>
<dbReference type="RefSeq" id="WP_327605949.1">
    <property type="nucleotide sequence ID" value="NZ_JARZFX010000001.1"/>
</dbReference>
<dbReference type="SUPFAM" id="SSF46785">
    <property type="entry name" value="Winged helix' DNA-binding domain"/>
    <property type="match status" value="1"/>
</dbReference>